<dbReference type="InterPro" id="IPR045325">
    <property type="entry name" value="TMEM70/TMEM186/TMEM223"/>
</dbReference>
<comment type="similarity">
    <text evidence="1">Belongs to the TMEM70 family.</text>
</comment>
<dbReference type="GO" id="GO:0031966">
    <property type="term" value="C:mitochondrial membrane"/>
    <property type="evidence" value="ECO:0007669"/>
    <property type="project" value="TreeGrafter"/>
</dbReference>
<gene>
    <name evidence="3" type="ORF">KQX54_002851</name>
</gene>
<evidence type="ECO:0000313" key="3">
    <source>
        <dbReference type="EMBL" id="KAH0534304.1"/>
    </source>
</evidence>
<evidence type="ECO:0000256" key="1">
    <source>
        <dbReference type="ARBA" id="ARBA00005280"/>
    </source>
</evidence>
<keyword evidence="2" id="KW-1133">Transmembrane helix</keyword>
<feature type="transmembrane region" description="Helical" evidence="2">
    <location>
        <begin position="65"/>
        <end position="86"/>
    </location>
</feature>
<evidence type="ECO:0000256" key="2">
    <source>
        <dbReference type="SAM" id="Phobius"/>
    </source>
</evidence>
<dbReference type="PANTHER" id="PTHR13281:SF0">
    <property type="entry name" value="TRANSMEMBRANE PROTEIN 70, MITOCHONDRIAL"/>
    <property type="match status" value="1"/>
</dbReference>
<dbReference type="Pfam" id="PF06979">
    <property type="entry name" value="TMEM70"/>
    <property type="match status" value="1"/>
</dbReference>
<dbReference type="GO" id="GO:0033615">
    <property type="term" value="P:mitochondrial proton-transporting ATP synthase complex assembly"/>
    <property type="evidence" value="ECO:0007669"/>
    <property type="project" value="TreeGrafter"/>
</dbReference>
<sequence>MSLIIKLRCMTRNLSCNLNQLTVQSRKFEILRPRNLRCFSSKTEESDLEEIHEGGLTKVIKGVKIFSLSTSAATLLIQPFIIPTALQSGGMGAAAGLAVSFGMFAVLTPMFLHIFAGRYVTDIHYDKKRDLYIASTWSIFLRKKKFEFTPKDVEKPGLAQLLTTVLVKGRPMFFILEDFSDLRHYELIMGYDKPMDFGFEKSLENSEPVEEKIKVKKAN</sequence>
<keyword evidence="2" id="KW-0812">Transmembrane</keyword>
<dbReference type="EMBL" id="JAHXZJ010002982">
    <property type="protein sequence ID" value="KAH0534304.1"/>
    <property type="molecule type" value="Genomic_DNA"/>
</dbReference>
<keyword evidence="2" id="KW-0472">Membrane</keyword>
<name>A0AAV7HWA0_COTGL</name>
<proteinExistence type="inferred from homology"/>
<reference evidence="3 4" key="1">
    <citation type="journal article" date="2021" name="J. Hered.">
        <title>A chromosome-level genome assembly of the parasitoid wasp, Cotesia glomerata (Hymenoptera: Braconidae).</title>
        <authorList>
            <person name="Pinto B.J."/>
            <person name="Weis J.J."/>
            <person name="Gamble T."/>
            <person name="Ode P.J."/>
            <person name="Paul R."/>
            <person name="Zaspel J.M."/>
        </authorList>
    </citation>
    <scope>NUCLEOTIDE SEQUENCE [LARGE SCALE GENOMIC DNA]</scope>
    <source>
        <strain evidence="3">CgM1</strain>
    </source>
</reference>
<protein>
    <recommendedName>
        <fullName evidence="5">Transmembrane protein 70</fullName>
    </recommendedName>
</protein>
<dbReference type="PANTHER" id="PTHR13281">
    <property type="entry name" value="TRANSMEMBRANE PROTEIN 70, MITOCHONDRIAL"/>
    <property type="match status" value="1"/>
</dbReference>
<evidence type="ECO:0000313" key="4">
    <source>
        <dbReference type="Proteomes" id="UP000826195"/>
    </source>
</evidence>
<accession>A0AAV7HWA0</accession>
<dbReference type="Proteomes" id="UP000826195">
    <property type="component" value="Unassembled WGS sequence"/>
</dbReference>
<comment type="caution">
    <text evidence="3">The sequence shown here is derived from an EMBL/GenBank/DDBJ whole genome shotgun (WGS) entry which is preliminary data.</text>
</comment>
<dbReference type="AlphaFoldDB" id="A0AAV7HWA0"/>
<keyword evidence="4" id="KW-1185">Reference proteome</keyword>
<feature type="transmembrane region" description="Helical" evidence="2">
    <location>
        <begin position="92"/>
        <end position="120"/>
    </location>
</feature>
<evidence type="ECO:0008006" key="5">
    <source>
        <dbReference type="Google" id="ProtNLM"/>
    </source>
</evidence>
<dbReference type="InterPro" id="IPR009724">
    <property type="entry name" value="TMEM70"/>
</dbReference>
<organism evidence="3 4">
    <name type="scientific">Cotesia glomerata</name>
    <name type="common">Lepidopteran parasitic wasp</name>
    <name type="synonym">Apanteles glomeratus</name>
    <dbReference type="NCBI Taxonomy" id="32391"/>
    <lineage>
        <taxon>Eukaryota</taxon>
        <taxon>Metazoa</taxon>
        <taxon>Ecdysozoa</taxon>
        <taxon>Arthropoda</taxon>
        <taxon>Hexapoda</taxon>
        <taxon>Insecta</taxon>
        <taxon>Pterygota</taxon>
        <taxon>Neoptera</taxon>
        <taxon>Endopterygota</taxon>
        <taxon>Hymenoptera</taxon>
        <taxon>Apocrita</taxon>
        <taxon>Ichneumonoidea</taxon>
        <taxon>Braconidae</taxon>
        <taxon>Microgastrinae</taxon>
        <taxon>Cotesia</taxon>
    </lineage>
</organism>